<dbReference type="OrthoDB" id="414689at2759"/>
<protein>
    <submittedName>
        <fullName evidence="2">PCMTD1 protein</fullName>
    </submittedName>
</protein>
<dbReference type="PANTHER" id="PTHR11579:SF9">
    <property type="entry name" value="PROTEIN-L-ISOASPARTATE O-METHYLTRANSFERASE"/>
    <property type="match status" value="1"/>
</dbReference>
<name>A0A812JI80_SYMPI</name>
<dbReference type="Pfam" id="PF01135">
    <property type="entry name" value="PCMT"/>
    <property type="match status" value="1"/>
</dbReference>
<comment type="caution">
    <text evidence="2">The sequence shown here is derived from an EMBL/GenBank/DDBJ whole genome shotgun (WGS) entry which is preliminary data.</text>
</comment>
<dbReference type="GO" id="GO:0004719">
    <property type="term" value="F:protein-L-isoaspartate (D-aspartate) O-methyltransferase activity"/>
    <property type="evidence" value="ECO:0007669"/>
    <property type="project" value="InterPro"/>
</dbReference>
<evidence type="ECO:0000256" key="1">
    <source>
        <dbReference type="ARBA" id="ARBA00005369"/>
    </source>
</evidence>
<accession>A0A812JI80</accession>
<dbReference type="InterPro" id="IPR029063">
    <property type="entry name" value="SAM-dependent_MTases_sf"/>
</dbReference>
<dbReference type="GO" id="GO:0005737">
    <property type="term" value="C:cytoplasm"/>
    <property type="evidence" value="ECO:0007669"/>
    <property type="project" value="TreeGrafter"/>
</dbReference>
<organism evidence="2 3">
    <name type="scientific">Symbiodinium pilosum</name>
    <name type="common">Dinoflagellate</name>
    <dbReference type="NCBI Taxonomy" id="2952"/>
    <lineage>
        <taxon>Eukaryota</taxon>
        <taxon>Sar</taxon>
        <taxon>Alveolata</taxon>
        <taxon>Dinophyceae</taxon>
        <taxon>Suessiales</taxon>
        <taxon>Symbiodiniaceae</taxon>
        <taxon>Symbiodinium</taxon>
    </lineage>
</organism>
<evidence type="ECO:0000313" key="2">
    <source>
        <dbReference type="EMBL" id="CAE7208160.1"/>
    </source>
</evidence>
<dbReference type="SUPFAM" id="SSF53335">
    <property type="entry name" value="S-adenosyl-L-methionine-dependent methyltransferases"/>
    <property type="match status" value="1"/>
</dbReference>
<feature type="non-terminal residue" evidence="2">
    <location>
        <position position="395"/>
    </location>
</feature>
<dbReference type="CDD" id="cd02440">
    <property type="entry name" value="AdoMet_MTases"/>
    <property type="match status" value="1"/>
</dbReference>
<proteinExistence type="inferred from homology"/>
<dbReference type="Gene3D" id="3.40.50.150">
    <property type="entry name" value="Vaccinia Virus protein VP39"/>
    <property type="match status" value="1"/>
</dbReference>
<dbReference type="InterPro" id="IPR000682">
    <property type="entry name" value="PCMT"/>
</dbReference>
<dbReference type="PANTHER" id="PTHR11579">
    <property type="entry name" value="PROTEIN-L-ISOASPARTATE O-METHYLTRANSFERASE"/>
    <property type="match status" value="1"/>
</dbReference>
<reference evidence="2" key="1">
    <citation type="submission" date="2021-02" db="EMBL/GenBank/DDBJ databases">
        <authorList>
            <person name="Dougan E. K."/>
            <person name="Rhodes N."/>
            <person name="Thang M."/>
            <person name="Chan C."/>
        </authorList>
    </citation>
    <scope>NUCLEOTIDE SEQUENCE</scope>
</reference>
<dbReference type="AlphaFoldDB" id="A0A812JI80"/>
<evidence type="ECO:0000313" key="3">
    <source>
        <dbReference type="Proteomes" id="UP000649617"/>
    </source>
</evidence>
<gene>
    <name evidence="2" type="primary">PCMTD1</name>
    <name evidence="2" type="ORF">SPIL2461_LOCUS2124</name>
</gene>
<dbReference type="Proteomes" id="UP000649617">
    <property type="component" value="Unassembled WGS sequence"/>
</dbReference>
<dbReference type="EMBL" id="CAJNIZ010002225">
    <property type="protein sequence ID" value="CAE7208160.1"/>
    <property type="molecule type" value="Genomic_DNA"/>
</dbReference>
<sequence>MPLKPGMSFLNIGSGTGYFSCLVAEVVGECGVNDGLELWPENVAHAQERCLSLGKHHIEFNVGNVYQLDVNLGMRYDRIYAGMESTAGRGLLLDFHAVAYCTLQNIHANPEYLDNVASNDRECCDQLCSTVQCNATHAVPTEKKDKVGASPEECCEPKCSQHACFGSWATDESKLDKAGQSDEQCCTPSCAAFVCDKSEGFQYVAERHDKAQPVENPKDFCCQKTCGFYKDRCEENHGVDTMDKVKMATAATDANFKDKCCEPKCSSVTCEAKHHHDPTYLDYLISKVPVGSSCCIPTCAAYSCSKGWTSNPAVANFVSAGLTDEECCLPTCALHKCGKGWFNSTNQGKLMKVSKSDAKCCEPSCKESKEFQCRAGFAQRPSAETTPATGHDTCC</sequence>
<comment type="similarity">
    <text evidence="1">Belongs to the methyltransferase superfamily. L-isoaspartyl/D-aspartyl protein methyltransferase family.</text>
</comment>
<keyword evidence="3" id="KW-1185">Reference proteome</keyword>